<keyword evidence="3" id="KW-1185">Reference proteome</keyword>
<dbReference type="EMBL" id="JAQQWP010000007">
    <property type="protein sequence ID" value="KAK8109424.1"/>
    <property type="molecule type" value="Genomic_DNA"/>
</dbReference>
<dbReference type="Pfam" id="PF20521">
    <property type="entry name" value="DUF6736"/>
    <property type="match status" value="1"/>
</dbReference>
<comment type="caution">
    <text evidence="2">The sequence shown here is derived from an EMBL/GenBank/DDBJ whole genome shotgun (WGS) entry which is preliminary data.</text>
</comment>
<reference evidence="2 3" key="1">
    <citation type="submission" date="2023-01" db="EMBL/GenBank/DDBJ databases">
        <title>Analysis of 21 Apiospora genomes using comparative genomics revels a genus with tremendous synthesis potential of carbohydrate active enzymes and secondary metabolites.</title>
        <authorList>
            <person name="Sorensen T."/>
        </authorList>
    </citation>
    <scope>NUCLEOTIDE SEQUENCE [LARGE SCALE GENOMIC DNA]</scope>
    <source>
        <strain evidence="2 3">CBS 117206</strain>
    </source>
</reference>
<evidence type="ECO:0000259" key="1">
    <source>
        <dbReference type="Pfam" id="PF20521"/>
    </source>
</evidence>
<sequence length="162" mass="17038">MASLDFRGLTPDASCLRAHEYISIDLDVVENPSLSKRTPVQYCTANPSRSGVCIAAASFASAVAFGISMLAKGGSDAKECNTVHTGSTNDELDTIAGAMKKYISSQHGNICGVKCIKLDHGGTWRGYVTLGSTREDLSTYHCGNSYTFGDCGKGGNKDISLG</sequence>
<dbReference type="Proteomes" id="UP001392437">
    <property type="component" value="Unassembled WGS sequence"/>
</dbReference>
<evidence type="ECO:0000313" key="2">
    <source>
        <dbReference type="EMBL" id="KAK8109424.1"/>
    </source>
</evidence>
<dbReference type="InterPro" id="IPR046624">
    <property type="entry name" value="CSS2_C"/>
</dbReference>
<dbReference type="AlphaFoldDB" id="A0AAW0QNC5"/>
<protein>
    <recommendedName>
        <fullName evidence="1">Secreted protein CSS2 C-terminal domain-containing protein</fullName>
    </recommendedName>
</protein>
<gene>
    <name evidence="2" type="ORF">PG999_007561</name>
</gene>
<accession>A0AAW0QNC5</accession>
<evidence type="ECO:0000313" key="3">
    <source>
        <dbReference type="Proteomes" id="UP001392437"/>
    </source>
</evidence>
<organism evidence="2 3">
    <name type="scientific">Apiospora kogelbergensis</name>
    <dbReference type="NCBI Taxonomy" id="1337665"/>
    <lineage>
        <taxon>Eukaryota</taxon>
        <taxon>Fungi</taxon>
        <taxon>Dikarya</taxon>
        <taxon>Ascomycota</taxon>
        <taxon>Pezizomycotina</taxon>
        <taxon>Sordariomycetes</taxon>
        <taxon>Xylariomycetidae</taxon>
        <taxon>Amphisphaeriales</taxon>
        <taxon>Apiosporaceae</taxon>
        <taxon>Apiospora</taxon>
    </lineage>
</organism>
<feature type="domain" description="Secreted protein CSS2 C-terminal" evidence="1">
    <location>
        <begin position="88"/>
        <end position="134"/>
    </location>
</feature>
<proteinExistence type="predicted"/>
<name>A0AAW0QNC5_9PEZI</name>